<sequence>MPALRSVDSCACPGRIGGPVEERRASRTRRQSHLPSRPGDDLFGQAAVIRTSSVTRRDDGAAPSMTVSAPSARLGVLHEQ</sequence>
<keyword evidence="3" id="KW-1185">Reference proteome</keyword>
<gene>
    <name evidence="2" type="ORF">HNR09_001093</name>
</gene>
<organism evidence="2 3">
    <name type="scientific">Nesterenkonia xinjiangensis</name>
    <dbReference type="NCBI Taxonomy" id="225327"/>
    <lineage>
        <taxon>Bacteria</taxon>
        <taxon>Bacillati</taxon>
        <taxon>Actinomycetota</taxon>
        <taxon>Actinomycetes</taxon>
        <taxon>Micrococcales</taxon>
        <taxon>Micrococcaceae</taxon>
        <taxon>Nesterenkonia</taxon>
    </lineage>
</organism>
<dbReference type="EMBL" id="JACCFY010000001">
    <property type="protein sequence ID" value="NYJ77682.1"/>
    <property type="molecule type" value="Genomic_DNA"/>
</dbReference>
<protein>
    <submittedName>
        <fullName evidence="2">Uncharacterized protein</fullName>
    </submittedName>
</protein>
<evidence type="ECO:0000256" key="1">
    <source>
        <dbReference type="SAM" id="MobiDB-lite"/>
    </source>
</evidence>
<evidence type="ECO:0000313" key="2">
    <source>
        <dbReference type="EMBL" id="NYJ77682.1"/>
    </source>
</evidence>
<comment type="caution">
    <text evidence="2">The sequence shown here is derived from an EMBL/GenBank/DDBJ whole genome shotgun (WGS) entry which is preliminary data.</text>
</comment>
<proteinExistence type="predicted"/>
<dbReference type="AlphaFoldDB" id="A0A7Z0GKM4"/>
<feature type="region of interest" description="Disordered" evidence="1">
    <location>
        <begin position="1"/>
        <end position="80"/>
    </location>
</feature>
<accession>A0A7Z0GKM4</accession>
<name>A0A7Z0GKM4_9MICC</name>
<reference evidence="2 3" key="1">
    <citation type="submission" date="2020-07" db="EMBL/GenBank/DDBJ databases">
        <title>Sequencing the genomes of 1000 actinobacteria strains.</title>
        <authorList>
            <person name="Klenk H.-P."/>
        </authorList>
    </citation>
    <scope>NUCLEOTIDE SEQUENCE [LARGE SCALE GENOMIC DNA]</scope>
    <source>
        <strain evidence="2 3">DSM 15475</strain>
    </source>
</reference>
<dbReference type="Proteomes" id="UP000535437">
    <property type="component" value="Unassembled WGS sequence"/>
</dbReference>
<evidence type="ECO:0000313" key="3">
    <source>
        <dbReference type="Proteomes" id="UP000535437"/>
    </source>
</evidence>